<evidence type="ECO:0000259" key="2">
    <source>
        <dbReference type="PROSITE" id="PS50263"/>
    </source>
</evidence>
<dbReference type="CDD" id="cd04301">
    <property type="entry name" value="NAT_SF"/>
    <property type="match status" value="1"/>
</dbReference>
<dbReference type="InterPro" id="IPR003010">
    <property type="entry name" value="C-N_Hydrolase"/>
</dbReference>
<dbReference type="RefSeq" id="WP_169248583.1">
    <property type="nucleotide sequence ID" value="NZ_SPMZ01000024.1"/>
</dbReference>
<comment type="similarity">
    <text evidence="1">Belongs to the carbon-nitrogen hydrolase superfamily. NIT1/NIT2 family.</text>
</comment>
<dbReference type="InterPro" id="IPR036526">
    <property type="entry name" value="C-N_Hydrolase_sf"/>
</dbReference>
<evidence type="ECO:0000259" key="3">
    <source>
        <dbReference type="PROSITE" id="PS51186"/>
    </source>
</evidence>
<keyword evidence="5" id="KW-1185">Reference proteome</keyword>
<accession>A0ABX1TN44</accession>
<evidence type="ECO:0000313" key="4">
    <source>
        <dbReference type="EMBL" id="NMQ19320.1"/>
    </source>
</evidence>
<dbReference type="SUPFAM" id="SSF55729">
    <property type="entry name" value="Acyl-CoA N-acyltransferases (Nat)"/>
    <property type="match status" value="1"/>
</dbReference>
<dbReference type="Gene3D" id="3.40.630.30">
    <property type="match status" value="1"/>
</dbReference>
<feature type="domain" description="N-acetyltransferase" evidence="3">
    <location>
        <begin position="23"/>
        <end position="223"/>
    </location>
</feature>
<evidence type="ECO:0000256" key="1">
    <source>
        <dbReference type="ARBA" id="ARBA00010613"/>
    </source>
</evidence>
<dbReference type="SUPFAM" id="SSF56317">
    <property type="entry name" value="Carbon-nitrogen hydrolase"/>
    <property type="match status" value="1"/>
</dbReference>
<dbReference type="EMBL" id="SPMZ01000024">
    <property type="protein sequence ID" value="NMQ19320.1"/>
    <property type="molecule type" value="Genomic_DNA"/>
</dbReference>
<dbReference type="InterPro" id="IPR000182">
    <property type="entry name" value="GNAT_dom"/>
</dbReference>
<dbReference type="Proteomes" id="UP000760480">
    <property type="component" value="Unassembled WGS sequence"/>
</dbReference>
<reference evidence="4 5" key="1">
    <citation type="submission" date="2019-03" db="EMBL/GenBank/DDBJ databases">
        <title>Metabolic reconstructions from genomes of highly enriched 'Candidatus Accumulibacter' and 'Candidatus Competibacter' bioreactor populations.</title>
        <authorList>
            <person name="Annavajhala M.K."/>
            <person name="Welles L."/>
            <person name="Abbas B."/>
            <person name="Sorokin D."/>
            <person name="Park H."/>
            <person name="Van Loosdrecht M."/>
            <person name="Chandran K."/>
        </authorList>
    </citation>
    <scope>NUCLEOTIDE SEQUENCE [LARGE SCALE GENOMIC DNA]</scope>
    <source>
        <strain evidence="4 5">SBR_G</strain>
    </source>
</reference>
<organism evidence="4 5">
    <name type="scientific">Candidatus Competibacter phosphatis</name>
    <dbReference type="NCBI Taxonomy" id="221280"/>
    <lineage>
        <taxon>Bacteria</taxon>
        <taxon>Pseudomonadati</taxon>
        <taxon>Pseudomonadota</taxon>
        <taxon>Gammaproteobacteria</taxon>
        <taxon>Candidatus Competibacteraceae</taxon>
        <taxon>Candidatus Competibacter</taxon>
    </lineage>
</organism>
<feature type="domain" description="CN hydrolase" evidence="2">
    <location>
        <begin position="238"/>
        <end position="493"/>
    </location>
</feature>
<dbReference type="PANTHER" id="PTHR23088:SF50">
    <property type="entry name" value="HYDROLASE YHCX"/>
    <property type="match status" value="1"/>
</dbReference>
<dbReference type="PANTHER" id="PTHR23088">
    <property type="entry name" value="NITRILASE-RELATED"/>
    <property type="match status" value="1"/>
</dbReference>
<protein>
    <submittedName>
        <fullName evidence="4">GNAT family N-acetyltransferase</fullName>
    </submittedName>
</protein>
<gene>
    <name evidence="4" type="ORF">E4P82_09030</name>
</gene>
<evidence type="ECO:0000313" key="5">
    <source>
        <dbReference type="Proteomes" id="UP000760480"/>
    </source>
</evidence>
<dbReference type="PROSITE" id="PS51186">
    <property type="entry name" value="GNAT"/>
    <property type="match status" value="1"/>
</dbReference>
<dbReference type="Pfam" id="PF00795">
    <property type="entry name" value="CN_hydrolase"/>
    <property type="match status" value="1"/>
</dbReference>
<dbReference type="InterPro" id="IPR001110">
    <property type="entry name" value="UPF0012_CS"/>
</dbReference>
<dbReference type="PROSITE" id="PS01227">
    <property type="entry name" value="UPF0012"/>
    <property type="match status" value="1"/>
</dbReference>
<dbReference type="InterPro" id="IPR016181">
    <property type="entry name" value="Acyl_CoA_acyltransferase"/>
</dbReference>
<comment type="caution">
    <text evidence="4">The sequence shown here is derived from an EMBL/GenBank/DDBJ whole genome shotgun (WGS) entry which is preliminary data.</text>
</comment>
<dbReference type="Gene3D" id="3.60.110.10">
    <property type="entry name" value="Carbon-nitrogen hydrolase"/>
    <property type="match status" value="1"/>
</dbReference>
<dbReference type="Pfam" id="PF00583">
    <property type="entry name" value="Acetyltransf_1"/>
    <property type="match status" value="1"/>
</dbReference>
<proteinExistence type="inferred from homology"/>
<name>A0ABX1TN44_9GAMM</name>
<dbReference type="PROSITE" id="PS50263">
    <property type="entry name" value="CN_HYDROLASE"/>
    <property type="match status" value="1"/>
</dbReference>
<sequence>MTDQTSENPIQHRTLEHPVQHRLKLRNLRLSDYGDVEEIMEAVYPSMDGAWSREQFASQIARFPEGQICIEDNGKVVAATISLIVDYGRHGDRHTYNQIIGDGYLTTHDPNGDTLYGVDVFVHPDYRDMRLGRRLYDARKELCEKLNLRAIIVGGRIPGYGKYAHDMTPQQYVEQVRAKELVDPILTFQLANDFHVRKIVTGYLPDDTESQAYAVLLEWLNIYYEDKEVLIGGRKSVVRVGAVQWQMRQTVSLDDMLQQVEYFVDAVAGYKTDIVLFPEFFNGPLMAQFNQRNTAEAVRQLAEYTEPLRDAIAQLAVAYNVNIIAGSMPEYGSGVLYNATYLCRRDGTWDKQSKLHITPDERSYWGLQGGDSLRVFELDVGKIGILICYDVEFPELPRLLADQGMQILFVPFWTDTKNAYLRVRRCAQARAIENECYVVISGSVGNLPRVENMDMQYSQAAVFTPSDFAFPHDAIAAEATPNTEMTLIVDLDLDNLKEMRMHGSVRNFRDRRLDLYKIAWTGRS</sequence>
<dbReference type="CDD" id="cd07574">
    <property type="entry name" value="nitrilase_Rim1_like"/>
    <property type="match status" value="1"/>
</dbReference>